<dbReference type="NCBIfam" id="TIGR01446">
    <property type="entry name" value="DnaD_dom"/>
    <property type="match status" value="1"/>
</dbReference>
<evidence type="ECO:0000256" key="1">
    <source>
        <dbReference type="ARBA" id="ARBA00093462"/>
    </source>
</evidence>
<proteinExistence type="inferred from homology"/>
<accession>A0A1L8RHE2</accession>
<dbReference type="PANTHER" id="PTHR37293">
    <property type="entry name" value="PHAGE REPLICATION PROTEIN-RELATED"/>
    <property type="match status" value="1"/>
</dbReference>
<dbReference type="InterPro" id="IPR053843">
    <property type="entry name" value="DnaD_N"/>
</dbReference>
<evidence type="ECO:0000313" key="6">
    <source>
        <dbReference type="Proteomes" id="UP000181884"/>
    </source>
</evidence>
<evidence type="ECO:0000313" key="5">
    <source>
        <dbReference type="EMBL" id="OJG19154.1"/>
    </source>
</evidence>
<dbReference type="Pfam" id="PF21984">
    <property type="entry name" value="DnaD_N"/>
    <property type="match status" value="1"/>
</dbReference>
<dbReference type="RefSeq" id="WP_067389296.1">
    <property type="nucleotide sequence ID" value="NZ_JXKH01000002.1"/>
</dbReference>
<name>A0A1L8RHE2_9ENTE</name>
<keyword evidence="6" id="KW-1185">Reference proteome</keyword>
<dbReference type="Gene3D" id="1.10.10.630">
    <property type="entry name" value="DnaD domain-like"/>
    <property type="match status" value="1"/>
</dbReference>
<organism evidence="5 6">
    <name type="scientific">Enterococcus canis</name>
    <dbReference type="NCBI Taxonomy" id="214095"/>
    <lineage>
        <taxon>Bacteria</taxon>
        <taxon>Bacillati</taxon>
        <taxon>Bacillota</taxon>
        <taxon>Bacilli</taxon>
        <taxon>Lactobacillales</taxon>
        <taxon>Enterococcaceae</taxon>
        <taxon>Enterococcus</taxon>
    </lineage>
</organism>
<sequence>MLTIKDYLTAGETAVSDLVFDHYHHIGLTAEELLLWLQLYKAQKRGEAFPDVAKIAQQLGIAVDSLYGSLEQLSKKNMLAIDTQQTAQGQLIDRYDLTLLFDRIGEYLDKRQQKEVLDEQEVAVDKVYQNIQQEFGRTLSPIEMQTVDEWIKTDQYAPELIQLALKEAVLNQAYSLKYMDRILLSWERKNIRTKDQVEREQQLRKRGQLRNGEDTTKQSDVPKVPLYNWLDPKKGGD</sequence>
<evidence type="ECO:0000259" key="4">
    <source>
        <dbReference type="Pfam" id="PF21984"/>
    </source>
</evidence>
<feature type="domain" description="DnaD N-terminal" evidence="4">
    <location>
        <begin position="16"/>
        <end position="114"/>
    </location>
</feature>
<dbReference type="Pfam" id="PF07261">
    <property type="entry name" value="DnaB_2"/>
    <property type="match status" value="1"/>
</dbReference>
<dbReference type="InterPro" id="IPR034829">
    <property type="entry name" value="DnaD-like_sf"/>
</dbReference>
<dbReference type="Proteomes" id="UP000181884">
    <property type="component" value="Unassembled WGS sequence"/>
</dbReference>
<dbReference type="InterPro" id="IPR053162">
    <property type="entry name" value="DnaD"/>
</dbReference>
<evidence type="ECO:0000259" key="3">
    <source>
        <dbReference type="Pfam" id="PF07261"/>
    </source>
</evidence>
<comment type="similarity">
    <text evidence="1">Belongs to the DnaB/DnaD family.</text>
</comment>
<dbReference type="PANTHER" id="PTHR37293:SF6">
    <property type="entry name" value="DNA REPLICATION PROTEIN DNAD"/>
    <property type="match status" value="1"/>
</dbReference>
<dbReference type="STRING" id="214095.RU97_GL000725"/>
<gene>
    <name evidence="5" type="ORF">RU97_GL000725</name>
</gene>
<dbReference type="Gene3D" id="1.10.10.10">
    <property type="entry name" value="Winged helix-like DNA-binding domain superfamily/Winged helix DNA-binding domain"/>
    <property type="match status" value="1"/>
</dbReference>
<dbReference type="AlphaFoldDB" id="A0A1L8RHE2"/>
<dbReference type="InterPro" id="IPR036388">
    <property type="entry name" value="WH-like_DNA-bd_sf"/>
</dbReference>
<comment type="caution">
    <text evidence="5">The sequence shown here is derived from an EMBL/GenBank/DDBJ whole genome shotgun (WGS) entry which is preliminary data.</text>
</comment>
<dbReference type="SUPFAM" id="SSF158499">
    <property type="entry name" value="DnaD domain-like"/>
    <property type="match status" value="1"/>
</dbReference>
<reference evidence="5 6" key="1">
    <citation type="submission" date="2014-12" db="EMBL/GenBank/DDBJ databases">
        <title>Draft genome sequences of 29 type strains of Enterococci.</title>
        <authorList>
            <person name="Zhong Z."/>
            <person name="Sun Z."/>
            <person name="Liu W."/>
            <person name="Zhang W."/>
            <person name="Zhang H."/>
        </authorList>
    </citation>
    <scope>NUCLEOTIDE SEQUENCE [LARGE SCALE GENOMIC DNA]</scope>
    <source>
        <strain evidence="5 6">DSM 17029</strain>
    </source>
</reference>
<dbReference type="InterPro" id="IPR006343">
    <property type="entry name" value="DnaB/C_C"/>
</dbReference>
<feature type="region of interest" description="Disordered" evidence="2">
    <location>
        <begin position="197"/>
        <end position="237"/>
    </location>
</feature>
<dbReference type="EMBL" id="JXKH01000002">
    <property type="protein sequence ID" value="OJG19154.1"/>
    <property type="molecule type" value="Genomic_DNA"/>
</dbReference>
<feature type="domain" description="DnaB/C C-terminal" evidence="3">
    <location>
        <begin position="128"/>
        <end position="200"/>
    </location>
</feature>
<protein>
    <submittedName>
        <fullName evidence="5">DnaD domain-containing protein</fullName>
    </submittedName>
</protein>
<evidence type="ECO:0000256" key="2">
    <source>
        <dbReference type="SAM" id="MobiDB-lite"/>
    </source>
</evidence>